<dbReference type="KEGG" id="spph:KFK14_19685"/>
<keyword evidence="1" id="KW-1133">Transmembrane helix</keyword>
<keyword evidence="3" id="KW-1185">Reference proteome</keyword>
<proteinExistence type="predicted"/>
<dbReference type="Proteomes" id="UP000681425">
    <property type="component" value="Chromosome"/>
</dbReference>
<evidence type="ECO:0000256" key="1">
    <source>
        <dbReference type="SAM" id="Phobius"/>
    </source>
</evidence>
<dbReference type="AlphaFoldDB" id="A0A975K6D9"/>
<keyword evidence="1" id="KW-0472">Membrane</keyword>
<reference evidence="2" key="1">
    <citation type="submission" date="2021-04" db="EMBL/GenBank/DDBJ databases">
        <title>Isolation of p-tert-butylphenol degrading bacteria Sphingobium phenoxybenzoativorans Tas13 from active sludge.</title>
        <authorList>
            <person name="Li Y."/>
        </authorList>
    </citation>
    <scope>NUCLEOTIDE SEQUENCE</scope>
    <source>
        <strain evidence="2">Tas13</strain>
    </source>
</reference>
<evidence type="ECO:0000313" key="3">
    <source>
        <dbReference type="Proteomes" id="UP000681425"/>
    </source>
</evidence>
<evidence type="ECO:0000313" key="2">
    <source>
        <dbReference type="EMBL" id="QUT05194.1"/>
    </source>
</evidence>
<accession>A0A975K6D9</accession>
<keyword evidence="1" id="KW-0812">Transmembrane</keyword>
<dbReference type="EMBL" id="CP073910">
    <property type="protein sequence ID" value="QUT05194.1"/>
    <property type="molecule type" value="Genomic_DNA"/>
</dbReference>
<gene>
    <name evidence="2" type="ORF">KFK14_19685</name>
</gene>
<name>A0A975K6D9_9SPHN</name>
<feature type="transmembrane region" description="Helical" evidence="1">
    <location>
        <begin position="6"/>
        <end position="26"/>
    </location>
</feature>
<sequence length="45" mass="4941">MSEDVGLIEAAIAAMVAAAIFPIAWIRRKLKQLGEALDFEDKSHN</sequence>
<protein>
    <submittedName>
        <fullName evidence="2">Uncharacterized protein</fullName>
    </submittedName>
</protein>
<organism evidence="2 3">
    <name type="scientific">Sphingobium phenoxybenzoativorans</name>
    <dbReference type="NCBI Taxonomy" id="1592790"/>
    <lineage>
        <taxon>Bacteria</taxon>
        <taxon>Pseudomonadati</taxon>
        <taxon>Pseudomonadota</taxon>
        <taxon>Alphaproteobacteria</taxon>
        <taxon>Sphingomonadales</taxon>
        <taxon>Sphingomonadaceae</taxon>
        <taxon>Sphingobium</taxon>
    </lineage>
</organism>
<dbReference type="RefSeq" id="WP_212608884.1">
    <property type="nucleotide sequence ID" value="NZ_CP073910.1"/>
</dbReference>